<keyword evidence="3" id="KW-1185">Reference proteome</keyword>
<name>A0AAV8YR32_9CUCU</name>
<dbReference type="AlphaFoldDB" id="A0AAV8YR32"/>
<sequence length="109" mass="12297">MTEARKVNLCINCLRPGHTGLECKLSNCKICGRKHNSLLHIDTKAPHDASSSQPRPEDKQDNSENIRHTVAGLRVKRHIESSYAEQVLLSTAVVRVRDAREICRNVAHY</sequence>
<gene>
    <name evidence="2" type="ORF">NQ318_013441</name>
</gene>
<dbReference type="EMBL" id="JAPWTK010000061">
    <property type="protein sequence ID" value="KAJ8953099.1"/>
    <property type="molecule type" value="Genomic_DNA"/>
</dbReference>
<evidence type="ECO:0000256" key="1">
    <source>
        <dbReference type="SAM" id="MobiDB-lite"/>
    </source>
</evidence>
<protein>
    <recommendedName>
        <fullName evidence="4">CCHC-type domain-containing protein</fullName>
    </recommendedName>
</protein>
<reference evidence="2" key="1">
    <citation type="journal article" date="2023" name="Insect Mol. Biol.">
        <title>Genome sequencing provides insights into the evolution of gene families encoding plant cell wall-degrading enzymes in longhorned beetles.</title>
        <authorList>
            <person name="Shin N.R."/>
            <person name="Okamura Y."/>
            <person name="Kirsch R."/>
            <person name="Pauchet Y."/>
        </authorList>
    </citation>
    <scope>NUCLEOTIDE SEQUENCE</scope>
    <source>
        <strain evidence="2">AMC_N1</strain>
    </source>
</reference>
<proteinExistence type="predicted"/>
<accession>A0AAV8YR32</accession>
<evidence type="ECO:0000313" key="3">
    <source>
        <dbReference type="Proteomes" id="UP001162162"/>
    </source>
</evidence>
<comment type="caution">
    <text evidence="2">The sequence shown here is derived from an EMBL/GenBank/DDBJ whole genome shotgun (WGS) entry which is preliminary data.</text>
</comment>
<dbReference type="Proteomes" id="UP001162162">
    <property type="component" value="Unassembled WGS sequence"/>
</dbReference>
<evidence type="ECO:0008006" key="4">
    <source>
        <dbReference type="Google" id="ProtNLM"/>
    </source>
</evidence>
<organism evidence="2 3">
    <name type="scientific">Aromia moschata</name>
    <dbReference type="NCBI Taxonomy" id="1265417"/>
    <lineage>
        <taxon>Eukaryota</taxon>
        <taxon>Metazoa</taxon>
        <taxon>Ecdysozoa</taxon>
        <taxon>Arthropoda</taxon>
        <taxon>Hexapoda</taxon>
        <taxon>Insecta</taxon>
        <taxon>Pterygota</taxon>
        <taxon>Neoptera</taxon>
        <taxon>Endopterygota</taxon>
        <taxon>Coleoptera</taxon>
        <taxon>Polyphaga</taxon>
        <taxon>Cucujiformia</taxon>
        <taxon>Chrysomeloidea</taxon>
        <taxon>Cerambycidae</taxon>
        <taxon>Cerambycinae</taxon>
        <taxon>Callichromatini</taxon>
        <taxon>Aromia</taxon>
    </lineage>
</organism>
<feature type="region of interest" description="Disordered" evidence="1">
    <location>
        <begin position="41"/>
        <end position="65"/>
    </location>
</feature>
<evidence type="ECO:0000313" key="2">
    <source>
        <dbReference type="EMBL" id="KAJ8953099.1"/>
    </source>
</evidence>
<feature type="compositionally biased region" description="Basic and acidic residues" evidence="1">
    <location>
        <begin position="55"/>
        <end position="65"/>
    </location>
</feature>